<keyword evidence="1" id="KW-0732">Signal</keyword>
<sequence length="115" mass="13004">MKKILIIAVMALSFGAYAQIDPVFEKEGDKVKATYFHANGEKSQEGYFVNEKLDGQWKMFNEKGEKIAMGNYDSGVRTGKWLFWEGDVRSEVNFDNNRIASVSKASKKDPVVSNK</sequence>
<gene>
    <name evidence="3" type="ORF">SAMN05192540_1371</name>
    <name evidence="2" type="ORF">SAMN05192545_3181</name>
</gene>
<name>A0A1H4LNC4_9FLAO</name>
<evidence type="ECO:0000313" key="5">
    <source>
        <dbReference type="Proteomes" id="UP000199574"/>
    </source>
</evidence>
<dbReference type="OrthoDB" id="1467310at2"/>
<dbReference type="Proteomes" id="UP000199574">
    <property type="component" value="Chromosome I"/>
</dbReference>
<evidence type="ECO:0008006" key="6">
    <source>
        <dbReference type="Google" id="ProtNLM"/>
    </source>
</evidence>
<dbReference type="RefSeq" id="WP_058105101.1">
    <property type="nucleotide sequence ID" value="NZ_CAJQES010000003.1"/>
</dbReference>
<dbReference type="EMBL" id="FNTB01000001">
    <property type="protein sequence ID" value="SEB72269.1"/>
    <property type="molecule type" value="Genomic_DNA"/>
</dbReference>
<dbReference type="Proteomes" id="UP000183038">
    <property type="component" value="Unassembled WGS sequence"/>
</dbReference>
<dbReference type="Gene3D" id="2.20.110.10">
    <property type="entry name" value="Histone H3 K4-specific methyltransferase SET7/9 N-terminal domain"/>
    <property type="match status" value="1"/>
</dbReference>
<evidence type="ECO:0000256" key="1">
    <source>
        <dbReference type="SAM" id="SignalP"/>
    </source>
</evidence>
<keyword evidence="5" id="KW-1185">Reference proteome</keyword>
<dbReference type="EMBL" id="LT629754">
    <property type="protein sequence ID" value="SDT25924.1"/>
    <property type="molecule type" value="Genomic_DNA"/>
</dbReference>
<evidence type="ECO:0000313" key="3">
    <source>
        <dbReference type="EMBL" id="SEB72269.1"/>
    </source>
</evidence>
<dbReference type="AlphaFoldDB" id="A0A1H4LNC4"/>
<organism evidence="3 4">
    <name type="scientific">Maribacter dokdonensis</name>
    <dbReference type="NCBI Taxonomy" id="320912"/>
    <lineage>
        <taxon>Bacteria</taxon>
        <taxon>Pseudomonadati</taxon>
        <taxon>Bacteroidota</taxon>
        <taxon>Flavobacteriia</taxon>
        <taxon>Flavobacteriales</taxon>
        <taxon>Flavobacteriaceae</taxon>
        <taxon>Maribacter</taxon>
    </lineage>
</organism>
<reference evidence="2 5" key="1">
    <citation type="submission" date="2016-10" db="EMBL/GenBank/DDBJ databases">
        <authorList>
            <person name="Varghese N."/>
            <person name="Submissions S."/>
        </authorList>
    </citation>
    <scope>NUCLEOTIDE SEQUENCE [LARGE SCALE GENOMIC DNA]</scope>
    <source>
        <strain evidence="2 5">MAR_2009_60</strain>
    </source>
</reference>
<dbReference type="GeneID" id="90593408"/>
<evidence type="ECO:0000313" key="2">
    <source>
        <dbReference type="EMBL" id="SDT25924.1"/>
    </source>
</evidence>
<protein>
    <recommendedName>
        <fullName evidence="6">MORN repeat variant</fullName>
    </recommendedName>
</protein>
<accession>A0A1H4LNC4</accession>
<reference evidence="3 4" key="2">
    <citation type="submission" date="2016-10" db="EMBL/GenBank/DDBJ databases">
        <authorList>
            <person name="de Groot N.N."/>
        </authorList>
    </citation>
    <scope>NUCLEOTIDE SEQUENCE [LARGE SCALE GENOMIC DNA]</scope>
    <source>
        <strain evidence="3 4">MAR_2009_71</strain>
    </source>
</reference>
<feature type="signal peptide" evidence="1">
    <location>
        <begin position="1"/>
        <end position="18"/>
    </location>
</feature>
<proteinExistence type="predicted"/>
<feature type="chain" id="PRO_5010161889" description="MORN repeat variant" evidence="1">
    <location>
        <begin position="19"/>
        <end position="115"/>
    </location>
</feature>
<dbReference type="SUPFAM" id="SSF82185">
    <property type="entry name" value="Histone H3 K4-specific methyltransferase SET7/9 N-terminal domain"/>
    <property type="match status" value="1"/>
</dbReference>
<evidence type="ECO:0000313" key="4">
    <source>
        <dbReference type="Proteomes" id="UP000183038"/>
    </source>
</evidence>